<dbReference type="InterPro" id="IPR050359">
    <property type="entry name" value="bHLH_transcription_factors"/>
</dbReference>
<evidence type="ECO:0000256" key="1">
    <source>
        <dbReference type="ARBA" id="ARBA00023015"/>
    </source>
</evidence>
<dbReference type="SUPFAM" id="SSF47459">
    <property type="entry name" value="HLH, helix-loop-helix DNA-binding domain"/>
    <property type="match status" value="1"/>
</dbReference>
<feature type="region of interest" description="Disordered" evidence="3">
    <location>
        <begin position="1"/>
        <end position="85"/>
    </location>
</feature>
<feature type="region of interest" description="Disordered" evidence="3">
    <location>
        <begin position="150"/>
        <end position="175"/>
    </location>
</feature>
<keyword evidence="6" id="KW-1185">Reference proteome</keyword>
<accession>A0ABN9ZVE8</accession>
<reference evidence="5" key="1">
    <citation type="submission" date="2023-12" db="EMBL/GenBank/DDBJ databases">
        <authorList>
            <person name="Brown T."/>
        </authorList>
    </citation>
    <scope>NUCLEOTIDE SEQUENCE</scope>
</reference>
<dbReference type="Gene3D" id="4.10.280.10">
    <property type="entry name" value="Helix-loop-helix DNA-binding domain"/>
    <property type="match status" value="1"/>
</dbReference>
<dbReference type="InterPro" id="IPR011598">
    <property type="entry name" value="bHLH_dom"/>
</dbReference>
<dbReference type="SMART" id="SM00353">
    <property type="entry name" value="HLH"/>
    <property type="match status" value="1"/>
</dbReference>
<feature type="domain" description="BHLH" evidence="4">
    <location>
        <begin position="74"/>
        <end position="129"/>
    </location>
</feature>
<dbReference type="EMBL" id="OY882859">
    <property type="protein sequence ID" value="CAK6442109.1"/>
    <property type="molecule type" value="Genomic_DNA"/>
</dbReference>
<keyword evidence="2" id="KW-0804">Transcription</keyword>
<dbReference type="Proteomes" id="UP001314169">
    <property type="component" value="Chromosome 2"/>
</dbReference>
<protein>
    <recommendedName>
        <fullName evidence="4">BHLH domain-containing protein</fullName>
    </recommendedName>
</protein>
<dbReference type="PROSITE" id="PS50888">
    <property type="entry name" value="BHLH"/>
    <property type="match status" value="1"/>
</dbReference>
<dbReference type="PANTHER" id="PTHR19290:SF7">
    <property type="entry name" value="OLIGODENDROCYTE TRANSCRIPTION FACTOR 1"/>
    <property type="match status" value="1"/>
</dbReference>
<feature type="compositionally biased region" description="Pro residues" evidence="3">
    <location>
        <begin position="1"/>
        <end position="12"/>
    </location>
</feature>
<evidence type="ECO:0000259" key="4">
    <source>
        <dbReference type="PROSITE" id="PS50888"/>
    </source>
</evidence>
<dbReference type="InterPro" id="IPR036638">
    <property type="entry name" value="HLH_DNA-bd_sf"/>
</dbReference>
<feature type="compositionally biased region" description="Gly residues" evidence="3">
    <location>
        <begin position="55"/>
        <end position="66"/>
    </location>
</feature>
<dbReference type="PANTHER" id="PTHR19290">
    <property type="entry name" value="BASIC HELIX-LOOP-HELIX PROTEIN NEUROGENIN-RELATED"/>
    <property type="match status" value="1"/>
</dbReference>
<evidence type="ECO:0000256" key="3">
    <source>
        <dbReference type="SAM" id="MobiDB-lite"/>
    </source>
</evidence>
<name>A0ABN9ZVE8_PIPNA</name>
<dbReference type="Pfam" id="PF00010">
    <property type="entry name" value="HLH"/>
    <property type="match status" value="1"/>
</dbReference>
<evidence type="ECO:0000256" key="2">
    <source>
        <dbReference type="ARBA" id="ARBA00023163"/>
    </source>
</evidence>
<organism evidence="5 6">
    <name type="scientific">Pipistrellus nathusii</name>
    <name type="common">Nathusius' pipistrelle</name>
    <dbReference type="NCBI Taxonomy" id="59473"/>
    <lineage>
        <taxon>Eukaryota</taxon>
        <taxon>Metazoa</taxon>
        <taxon>Chordata</taxon>
        <taxon>Craniata</taxon>
        <taxon>Vertebrata</taxon>
        <taxon>Euteleostomi</taxon>
        <taxon>Mammalia</taxon>
        <taxon>Eutheria</taxon>
        <taxon>Laurasiatheria</taxon>
        <taxon>Chiroptera</taxon>
        <taxon>Yangochiroptera</taxon>
        <taxon>Vespertilionidae</taxon>
        <taxon>Pipistrellus</taxon>
    </lineage>
</organism>
<evidence type="ECO:0000313" key="5">
    <source>
        <dbReference type="EMBL" id="CAK6442109.1"/>
    </source>
</evidence>
<sequence>MRPPPTLRPPRPGGSGCDRAGFRPPPSASSARAAAPPPPKPARGEAEAPAEPPGRGAGRGAFGGPGAAPREQQQLRRRINSRERRRMRDLNAAMDALREVLLPPAAARPARRLSKAATLLLARDRILLLGRALRGLRLLLAGPGPLLPAPPGGPPAAPGPLLPAPPAAPGPLLPAPPAAPGAPAACPALALEGPPCGPCALPGGAGGPGLCPCAACRLLALVPAGLGLAALPAPFST</sequence>
<keyword evidence="1" id="KW-0805">Transcription regulation</keyword>
<evidence type="ECO:0000313" key="6">
    <source>
        <dbReference type="Proteomes" id="UP001314169"/>
    </source>
</evidence>
<gene>
    <name evidence="5" type="ORF">MPIPNATIZW_LOCUS10415</name>
</gene>
<proteinExistence type="predicted"/>